<dbReference type="InterPro" id="IPR003959">
    <property type="entry name" value="ATPase_AAA_core"/>
</dbReference>
<dbReference type="Pfam" id="PF00004">
    <property type="entry name" value="AAA"/>
    <property type="match status" value="1"/>
</dbReference>
<dbReference type="InterPro" id="IPR003593">
    <property type="entry name" value="AAA+_ATPase"/>
</dbReference>
<evidence type="ECO:0000259" key="1">
    <source>
        <dbReference type="SMART" id="SM00382"/>
    </source>
</evidence>
<dbReference type="Gene3D" id="1.10.8.60">
    <property type="match status" value="1"/>
</dbReference>
<organism evidence="2 3">
    <name type="scientific">Yasminevirus sp. GU-2018</name>
    <dbReference type="NCBI Taxonomy" id="2420051"/>
    <lineage>
        <taxon>Viruses</taxon>
        <taxon>Varidnaviria</taxon>
        <taxon>Bamfordvirae</taxon>
        <taxon>Nucleocytoviricota</taxon>
        <taxon>Megaviricetes</taxon>
        <taxon>Imitervirales</taxon>
        <taxon>Mimiviridae</taxon>
        <taxon>Klosneuvirinae</taxon>
        <taxon>Yasminevirus</taxon>
        <taxon>Yasminevirus saudimassiliense</taxon>
    </lineage>
</organism>
<reference evidence="2 3" key="1">
    <citation type="submission" date="2018-10" db="EMBL/GenBank/DDBJ databases">
        <authorList>
            <consortium name="IHU Genomes"/>
        </authorList>
    </citation>
    <scope>NUCLEOTIDE SEQUENCE [LARGE SCALE GENOMIC DNA]</scope>
    <source>
        <strain evidence="2 3">A1</strain>
    </source>
</reference>
<dbReference type="SMART" id="SM00382">
    <property type="entry name" value="AAA"/>
    <property type="match status" value="1"/>
</dbReference>
<dbReference type="SUPFAM" id="SSF52540">
    <property type="entry name" value="P-loop containing nucleoside triphosphate hydrolases"/>
    <property type="match status" value="1"/>
</dbReference>
<proteinExistence type="predicted"/>
<keyword evidence="3" id="KW-1185">Reference proteome</keyword>
<dbReference type="PANTHER" id="PTHR23078:SF2">
    <property type="entry name" value="VESICLE-FUSING ATPASE"/>
    <property type="match status" value="1"/>
</dbReference>
<dbReference type="Proteomes" id="UP000594342">
    <property type="component" value="Unassembled WGS sequence"/>
</dbReference>
<dbReference type="FunFam" id="3.40.50.300:FF:000154">
    <property type="entry name" value="Vesicle-fusing ATPase 1"/>
    <property type="match status" value="1"/>
</dbReference>
<sequence length="1023" mass="115760">MTLSLYTEGVLCKGTDPLLLNGMMIHPDNVKIFMDDSAITHFSNESTALSEQKSNKMEKVTKSESQRWILTDKGVYRCVGTVDKSSYSSTTIFYSTQYHDAMCRAQLFKESCNKVMVAGMTRERIESMFYLVTGCDTLSKDDLTKRNGLSIEYSVEMIGSVGAFSENKRYLNHDLVERSIRDYVVKNSIALTHNQIFIINYKNEKVTPRETLLTVRLSLVADGRSKQELVNASTCAGIMFDSELSKNIVFKPKIESLKNNVYLEDEKINSVSISWAFLTVDDSSACNFVDVRVLKSLIFAKLDSYAVKIGQICRLNTRGGVVLFKITSINDVKDEDDKSSDKHTESVLKSIIRSKIYYLSEFPVDSIYNEPVTDVTKVVVEIPLEKLTSGYVSISTSDMKIQKPSTKLDEALNDENDLSRLKMIDDMFDLVYDPTLHNTVSTSFSSTKGNVVFIDSQSEFVRANSLTIDVQCSSTTQDYLIWRKHHTDAVRELLVENRTIGVAKLQKLIDSEVFNFKITDCEPRVNYVVGRTYRPTNGIYFDDSKTNLKIVANASDSKNSGSTTSINVILTDDTKDGNDIMDEVVSVDCVVKKILMKDGKPVDTLSQINELLHLVQITTTAQKDSIDQSTLMLDECRLLDDVLKAKTVWENRTISLIVPQHSITISITFKKIEWKNKRKNIQNESSIDTEKRIHVGDLKQSTKIRWVVPTDIFIVPKVNSYRESSLQEVMNWTKQNKVGGLNKTLWELYRHLVVLRNPKTIDVLKQNGLKPSKGVILYGPPGNGKTKLARCIGKLLGSRDEHIILCSATELLSKWLGESEKNIARLFTPAERAYELFGSRAPLYTVIIDEIDIIAQQRGTYADTTGARDGMVNQLLTKIDGLVEKDNIILIGLTNREKILDPALLREGRLDRMVCVDLPTEEGRREILDMYIRPWIKIPTKKGKKTKESILQELDTLLTVLSKKTHNFSGADLQGYVSYVVSEYWSSLLGKTDSQCDRQHIPLNMFANYLDPYIKTKERVVSE</sequence>
<evidence type="ECO:0000313" key="2">
    <source>
        <dbReference type="EMBL" id="VBB18892.1"/>
    </source>
</evidence>
<comment type="caution">
    <text evidence="2">The sequence shown here is derived from an EMBL/GenBank/DDBJ whole genome shotgun (WGS) entry which is preliminary data.</text>
</comment>
<dbReference type="Gene3D" id="3.40.50.300">
    <property type="entry name" value="P-loop containing nucleotide triphosphate hydrolases"/>
    <property type="match status" value="1"/>
</dbReference>
<dbReference type="EMBL" id="UPSH01000001">
    <property type="protein sequence ID" value="VBB18892.1"/>
    <property type="molecule type" value="Genomic_DNA"/>
</dbReference>
<dbReference type="GO" id="GO:0043001">
    <property type="term" value="P:Golgi to plasma membrane protein transport"/>
    <property type="evidence" value="ECO:0007669"/>
    <property type="project" value="TreeGrafter"/>
</dbReference>
<dbReference type="PANTHER" id="PTHR23078">
    <property type="entry name" value="VESICULAR-FUSION PROTEIN NSF"/>
    <property type="match status" value="1"/>
</dbReference>
<dbReference type="InterPro" id="IPR027417">
    <property type="entry name" value="P-loop_NTPase"/>
</dbReference>
<dbReference type="GO" id="GO:0005524">
    <property type="term" value="F:ATP binding"/>
    <property type="evidence" value="ECO:0007669"/>
    <property type="project" value="InterPro"/>
</dbReference>
<dbReference type="GO" id="GO:0035494">
    <property type="term" value="P:SNARE complex disassembly"/>
    <property type="evidence" value="ECO:0007669"/>
    <property type="project" value="InterPro"/>
</dbReference>
<gene>
    <name evidence="2" type="ORF">YASMINEVIRUS_1424</name>
</gene>
<dbReference type="GO" id="GO:0016887">
    <property type="term" value="F:ATP hydrolysis activity"/>
    <property type="evidence" value="ECO:0007669"/>
    <property type="project" value="InterPro"/>
</dbReference>
<name>A0A5K0UBA4_9VIRU</name>
<protein>
    <submittedName>
        <fullName evidence="2">Vesicle-fusing ATPase-like</fullName>
    </submittedName>
</protein>
<dbReference type="GO" id="GO:0006891">
    <property type="term" value="P:intra-Golgi vesicle-mediated transport"/>
    <property type="evidence" value="ECO:0007669"/>
    <property type="project" value="TreeGrafter"/>
</dbReference>
<accession>A0A5K0UBA4</accession>
<dbReference type="InterPro" id="IPR039812">
    <property type="entry name" value="Vesicle-fus_ATPase"/>
</dbReference>
<evidence type="ECO:0000313" key="3">
    <source>
        <dbReference type="Proteomes" id="UP000594342"/>
    </source>
</evidence>
<feature type="domain" description="AAA+ ATPase" evidence="1">
    <location>
        <begin position="771"/>
        <end position="920"/>
    </location>
</feature>